<feature type="region of interest" description="Disordered" evidence="5">
    <location>
        <begin position="208"/>
        <end position="264"/>
    </location>
</feature>
<evidence type="ECO:0000256" key="2">
    <source>
        <dbReference type="ARBA" id="ARBA00023125"/>
    </source>
</evidence>
<dbReference type="Gene3D" id="1.10.10.10">
    <property type="entry name" value="Winged helix-like DNA-binding domain superfamily/Winged helix DNA-binding domain"/>
    <property type="match status" value="1"/>
</dbReference>
<keyword evidence="7" id="KW-0346">Stress response</keyword>
<dbReference type="GO" id="GO:0003700">
    <property type="term" value="F:DNA-binding transcription factor activity"/>
    <property type="evidence" value="ECO:0007669"/>
    <property type="project" value="InterPro"/>
</dbReference>
<feature type="compositionally biased region" description="Basic residues" evidence="5">
    <location>
        <begin position="234"/>
        <end position="250"/>
    </location>
</feature>
<dbReference type="EMBL" id="JATAAI010000002">
    <property type="protein sequence ID" value="KAK1747477.1"/>
    <property type="molecule type" value="Genomic_DNA"/>
</dbReference>
<dbReference type="InterPro" id="IPR036390">
    <property type="entry name" value="WH_DNA-bd_sf"/>
</dbReference>
<gene>
    <name evidence="7" type="ORF">QTG54_001440</name>
</gene>
<comment type="similarity">
    <text evidence="4">Belongs to the HSF family.</text>
</comment>
<comment type="subcellular location">
    <subcellularLocation>
        <location evidence="1">Nucleus</location>
    </subcellularLocation>
</comment>
<evidence type="ECO:0000256" key="1">
    <source>
        <dbReference type="ARBA" id="ARBA00004123"/>
    </source>
</evidence>
<accession>A0AAD9DHL0</accession>
<feature type="domain" description="HSF-type DNA-binding" evidence="6">
    <location>
        <begin position="97"/>
        <end position="335"/>
    </location>
</feature>
<evidence type="ECO:0000313" key="7">
    <source>
        <dbReference type="EMBL" id="KAK1747477.1"/>
    </source>
</evidence>
<dbReference type="FunFam" id="1.10.10.10:FF:001242">
    <property type="entry name" value="HSF33, heat shock transcription factor DNA-binding domain-containing protein, DNA binding, transcription factor"/>
    <property type="match status" value="1"/>
</dbReference>
<dbReference type="PANTHER" id="PTHR10015:SF206">
    <property type="entry name" value="HSF-TYPE DNA-BINDING DOMAIN-CONTAINING PROTEIN"/>
    <property type="match status" value="1"/>
</dbReference>
<name>A0AAD9DHL0_9STRA</name>
<comment type="caution">
    <text evidence="7">The sequence shown here is derived from an EMBL/GenBank/DDBJ whole genome shotgun (WGS) entry which is preliminary data.</text>
</comment>
<keyword evidence="3" id="KW-0539">Nucleus</keyword>
<evidence type="ECO:0000256" key="5">
    <source>
        <dbReference type="SAM" id="MobiDB-lite"/>
    </source>
</evidence>
<feature type="compositionally biased region" description="Low complexity" evidence="5">
    <location>
        <begin position="80"/>
        <end position="91"/>
    </location>
</feature>
<feature type="region of interest" description="Disordered" evidence="5">
    <location>
        <begin position="58"/>
        <end position="92"/>
    </location>
</feature>
<dbReference type="SUPFAM" id="SSF46785">
    <property type="entry name" value="Winged helix' DNA-binding domain"/>
    <property type="match status" value="1"/>
</dbReference>
<dbReference type="GO" id="GO:0005634">
    <property type="term" value="C:nucleus"/>
    <property type="evidence" value="ECO:0007669"/>
    <property type="project" value="UniProtKB-SubCell"/>
</dbReference>
<dbReference type="InterPro" id="IPR036388">
    <property type="entry name" value="WH-like_DNA-bd_sf"/>
</dbReference>
<dbReference type="Proteomes" id="UP001224775">
    <property type="component" value="Unassembled WGS sequence"/>
</dbReference>
<dbReference type="AlphaFoldDB" id="A0AAD9DHL0"/>
<evidence type="ECO:0000256" key="4">
    <source>
        <dbReference type="RuleBase" id="RU004020"/>
    </source>
</evidence>
<proteinExistence type="inferred from homology"/>
<dbReference type="SMART" id="SM00415">
    <property type="entry name" value="HSF"/>
    <property type="match status" value="1"/>
</dbReference>
<dbReference type="Pfam" id="PF00447">
    <property type="entry name" value="HSF_DNA-bind"/>
    <property type="match status" value="1"/>
</dbReference>
<keyword evidence="8" id="KW-1185">Reference proteome</keyword>
<keyword evidence="2" id="KW-0238">DNA-binding</keyword>
<protein>
    <submittedName>
        <fullName evidence="7">Heat shock factor family protein</fullName>
    </submittedName>
</protein>
<evidence type="ECO:0000256" key="3">
    <source>
        <dbReference type="ARBA" id="ARBA00023242"/>
    </source>
</evidence>
<evidence type="ECO:0000259" key="6">
    <source>
        <dbReference type="SMART" id="SM00415"/>
    </source>
</evidence>
<evidence type="ECO:0000313" key="8">
    <source>
        <dbReference type="Proteomes" id="UP001224775"/>
    </source>
</evidence>
<sequence length="749" mass="82628">MFAQAVSTSRRVSQDDIYDIAEVSALVLPATIECGDLLDDAPDCSGATVVSTCSDEELLINGPPPPSDVIASPRSRSRKSSSSSSSSLGSSDPITHPVPEFLCHLFTMLRDESIDHLISWEVPFEDEPDHLGGGLRGIGKIVVLDPESLQDHVLGNYYRHSKYASFQRQLNYFGFKKRLHNGKKGKLSPCSYIHEGLSSDVESLLGLKRRPPAKKRSSTEEPVDVPIQEEKVSKRSKKRRRTEKKSKRSSSSKSDDSAKHQVIVSNEPVYVKAEEYTKPSRTESQPQAVAPTSLKELLSTSLPPSDVLFNDEEADYANNGFWVTDTETLEPFVVEAASITTLLQAFLSRLATAQQTIAMNQVRSEASSSGSNNSNVSSPVAKDFTSHRILYPISETPPEGNRVKWIGLHPLEMVDQIMSMANHSANARSATHSIDEVFTKRVPSTTNAARCESFVRSILDERIKDVNDHVFNRGQTAQPFSMLISAVSSHKQLLRIANDFEATTNVMPSYNRVQEMFLSNISAGTTSHDSNADHVISETIGQIEALMEMVLSARAGSSLHVSSTTKAIAVLPSSTKEKNEMFQTKMINSRLRKWRKSIEDAFDLRRPAYLLLEDSLRLCEGKALRPIEGWNSHELFASHARYSLPLITWKRKKVVKKRSAKVSVAAKAGAWHVTPKRQRCASPKELSAGDGLIELAKGLKVMSTCERKSSPSDVVVKIGGMGLSPFNIGIGPALEEDARNKMKKGTFFV</sequence>
<dbReference type="InterPro" id="IPR000232">
    <property type="entry name" value="HSF_DNA-bd"/>
</dbReference>
<reference evidence="7" key="1">
    <citation type="submission" date="2023-06" db="EMBL/GenBank/DDBJ databases">
        <title>Survivors Of The Sea: Transcriptome response of Skeletonema marinoi to long-term dormancy.</title>
        <authorList>
            <person name="Pinder M.I.M."/>
            <person name="Kourtchenko O."/>
            <person name="Robertson E.K."/>
            <person name="Larsson T."/>
            <person name="Maumus F."/>
            <person name="Osuna-Cruz C.M."/>
            <person name="Vancaester E."/>
            <person name="Stenow R."/>
            <person name="Vandepoele K."/>
            <person name="Ploug H."/>
            <person name="Bruchert V."/>
            <person name="Godhe A."/>
            <person name="Topel M."/>
        </authorList>
    </citation>
    <scope>NUCLEOTIDE SEQUENCE</scope>
    <source>
        <strain evidence="7">R05AC</strain>
    </source>
</reference>
<dbReference type="GO" id="GO:0043565">
    <property type="term" value="F:sequence-specific DNA binding"/>
    <property type="evidence" value="ECO:0007669"/>
    <property type="project" value="InterPro"/>
</dbReference>
<organism evidence="7 8">
    <name type="scientific">Skeletonema marinoi</name>
    <dbReference type="NCBI Taxonomy" id="267567"/>
    <lineage>
        <taxon>Eukaryota</taxon>
        <taxon>Sar</taxon>
        <taxon>Stramenopiles</taxon>
        <taxon>Ochrophyta</taxon>
        <taxon>Bacillariophyta</taxon>
        <taxon>Coscinodiscophyceae</taxon>
        <taxon>Thalassiosirophycidae</taxon>
        <taxon>Thalassiosirales</taxon>
        <taxon>Skeletonemataceae</taxon>
        <taxon>Skeletonema</taxon>
        <taxon>Skeletonema marinoi-dohrnii complex</taxon>
    </lineage>
</organism>
<dbReference type="PANTHER" id="PTHR10015">
    <property type="entry name" value="HEAT SHOCK TRANSCRIPTION FACTOR"/>
    <property type="match status" value="1"/>
</dbReference>